<evidence type="ECO:0000313" key="4">
    <source>
        <dbReference type="Proteomes" id="UP001519460"/>
    </source>
</evidence>
<dbReference type="Proteomes" id="UP001519460">
    <property type="component" value="Unassembled WGS sequence"/>
</dbReference>
<dbReference type="CDD" id="cd00761">
    <property type="entry name" value="Glyco_tranf_GTA_type"/>
    <property type="match status" value="1"/>
</dbReference>
<feature type="transmembrane region" description="Helical" evidence="2">
    <location>
        <begin position="7"/>
        <end position="26"/>
    </location>
</feature>
<keyword evidence="2" id="KW-1133">Transmembrane helix</keyword>
<organism evidence="3 4">
    <name type="scientific">Batillaria attramentaria</name>
    <dbReference type="NCBI Taxonomy" id="370345"/>
    <lineage>
        <taxon>Eukaryota</taxon>
        <taxon>Metazoa</taxon>
        <taxon>Spiralia</taxon>
        <taxon>Lophotrochozoa</taxon>
        <taxon>Mollusca</taxon>
        <taxon>Gastropoda</taxon>
        <taxon>Caenogastropoda</taxon>
        <taxon>Sorbeoconcha</taxon>
        <taxon>Cerithioidea</taxon>
        <taxon>Batillariidae</taxon>
        <taxon>Batillaria</taxon>
    </lineage>
</organism>
<accession>A0ABD0KM63</accession>
<dbReference type="InterPro" id="IPR029044">
    <property type="entry name" value="Nucleotide-diphossugar_trans"/>
</dbReference>
<sequence length="386" mass="44277">MRKLQLLVCFAVANFAGICLFYIWILGSQLKTRSQRGRASDVMIFTSSAEHARYENRGNYHSHEERKESRNDIDTWLTHTLEPVKSKTSTSLHQIPPVPKVSDGDDVPSLDEEIMKEYLAYPKRGATETVLILTPIHNVAGQLKKYLQLLQSITYPHLLISVALGEDSSHDNTLHAAEEIAKELKKSFRRVNVFHFNISGQVEGTWFNVHTVLNQYRRRKHLAQARNLLLKAGYKDQDWVLWLDSDIGYFPPDIIQQLLSAKKDVVAPLCIYMDGKRKRVYDKNTWRETPLSLRHQETLSEYEVMFEGYQPTKRLWLSDLRAEGRVVPIDGVGGCTLLVRASCHQKGLVFPEKPFEHHLETEGLAKMAKSMNCSVYGMPFVEVKHS</sequence>
<evidence type="ECO:0000313" key="3">
    <source>
        <dbReference type="EMBL" id="KAK7488209.1"/>
    </source>
</evidence>
<keyword evidence="2" id="KW-0472">Membrane</keyword>
<dbReference type="InterPro" id="IPR052086">
    <property type="entry name" value="Mannan_Polymerase_Subunit"/>
</dbReference>
<dbReference type="Pfam" id="PF03452">
    <property type="entry name" value="Anp1"/>
    <property type="match status" value="1"/>
</dbReference>
<dbReference type="EMBL" id="JACVVK020000153">
    <property type="protein sequence ID" value="KAK7488209.1"/>
    <property type="molecule type" value="Genomic_DNA"/>
</dbReference>
<comment type="similarity">
    <text evidence="1">Belongs to the ANP1/MMN9/VAN1 family.</text>
</comment>
<proteinExistence type="inferred from homology"/>
<dbReference type="PANTHER" id="PTHR43083:SF6">
    <property type="entry name" value="MANNAN POLYMERASE COMPLEXES SUBUNIT MNN9"/>
    <property type="match status" value="1"/>
</dbReference>
<keyword evidence="2" id="KW-0812">Transmembrane</keyword>
<comment type="caution">
    <text evidence="3">The sequence shown here is derived from an EMBL/GenBank/DDBJ whole genome shotgun (WGS) entry which is preliminary data.</text>
</comment>
<name>A0ABD0KM63_9CAEN</name>
<evidence type="ECO:0000256" key="1">
    <source>
        <dbReference type="ARBA" id="ARBA00037964"/>
    </source>
</evidence>
<keyword evidence="4" id="KW-1185">Reference proteome</keyword>
<dbReference type="AlphaFoldDB" id="A0ABD0KM63"/>
<dbReference type="SUPFAM" id="SSF53448">
    <property type="entry name" value="Nucleotide-diphospho-sugar transferases"/>
    <property type="match status" value="1"/>
</dbReference>
<dbReference type="PANTHER" id="PTHR43083">
    <property type="entry name" value="MANNAN POLYMERASE II"/>
    <property type="match status" value="1"/>
</dbReference>
<dbReference type="Gene3D" id="3.90.550.10">
    <property type="entry name" value="Spore Coat Polysaccharide Biosynthesis Protein SpsA, Chain A"/>
    <property type="match status" value="1"/>
</dbReference>
<reference evidence="3 4" key="1">
    <citation type="journal article" date="2023" name="Sci. Data">
        <title>Genome assembly of the Korean intertidal mud-creeper Batillaria attramentaria.</title>
        <authorList>
            <person name="Patra A.K."/>
            <person name="Ho P.T."/>
            <person name="Jun S."/>
            <person name="Lee S.J."/>
            <person name="Kim Y."/>
            <person name="Won Y.J."/>
        </authorList>
    </citation>
    <scope>NUCLEOTIDE SEQUENCE [LARGE SCALE GENOMIC DNA]</scope>
    <source>
        <strain evidence="3">Wonlab-2016</strain>
    </source>
</reference>
<evidence type="ECO:0000256" key="2">
    <source>
        <dbReference type="SAM" id="Phobius"/>
    </source>
</evidence>
<protein>
    <submittedName>
        <fullName evidence="3">Uncharacterized protein</fullName>
    </submittedName>
</protein>
<gene>
    <name evidence="3" type="ORF">BaRGS_00020516</name>
</gene>